<dbReference type="PANTHER" id="PTHR32309">
    <property type="entry name" value="TYROSINE-PROTEIN KINASE"/>
    <property type="match status" value="1"/>
</dbReference>
<dbReference type="GO" id="GO:0005886">
    <property type="term" value="C:plasma membrane"/>
    <property type="evidence" value="ECO:0007669"/>
    <property type="project" value="TreeGrafter"/>
</dbReference>
<dbReference type="EMBL" id="BLXX01000027">
    <property type="protein sequence ID" value="GFO62065.1"/>
    <property type="molecule type" value="Genomic_DNA"/>
</dbReference>
<comment type="caution">
    <text evidence="3">The sequence shown here is derived from an EMBL/GenBank/DDBJ whole genome shotgun (WGS) entry which is preliminary data.</text>
</comment>
<evidence type="ECO:0000313" key="4">
    <source>
        <dbReference type="Proteomes" id="UP000556026"/>
    </source>
</evidence>
<proteinExistence type="predicted"/>
<evidence type="ECO:0000256" key="1">
    <source>
        <dbReference type="SAM" id="Coils"/>
    </source>
</evidence>
<dbReference type="Proteomes" id="UP000556026">
    <property type="component" value="Unassembled WGS sequence"/>
</dbReference>
<keyword evidence="4" id="KW-1185">Reference proteome</keyword>
<dbReference type="InterPro" id="IPR050445">
    <property type="entry name" value="Bact_polysacc_biosynth/exp"/>
</dbReference>
<dbReference type="GO" id="GO:0004713">
    <property type="term" value="F:protein tyrosine kinase activity"/>
    <property type="evidence" value="ECO:0007669"/>
    <property type="project" value="TreeGrafter"/>
</dbReference>
<evidence type="ECO:0000256" key="2">
    <source>
        <dbReference type="SAM" id="Phobius"/>
    </source>
</evidence>
<evidence type="ECO:0000313" key="3">
    <source>
        <dbReference type="EMBL" id="GFO62065.1"/>
    </source>
</evidence>
<feature type="coiled-coil region" evidence="1">
    <location>
        <begin position="232"/>
        <end position="285"/>
    </location>
</feature>
<keyword evidence="2" id="KW-1133">Transmembrane helix</keyword>
<reference evidence="4" key="1">
    <citation type="submission" date="2020-06" db="EMBL/GenBank/DDBJ databases">
        <title>Draft genomic sequence of Geomonas sp. Red330.</title>
        <authorList>
            <person name="Itoh H."/>
            <person name="Zhenxing X."/>
            <person name="Ushijima N."/>
            <person name="Masuda Y."/>
            <person name="Shiratori Y."/>
            <person name="Senoo K."/>
        </authorList>
    </citation>
    <scope>NUCLEOTIDE SEQUENCE [LARGE SCALE GENOMIC DNA]</scope>
    <source>
        <strain evidence="4">Red330</strain>
    </source>
</reference>
<gene>
    <name evidence="3" type="ORF">GMST_43900</name>
</gene>
<accession>A0A6V8MPT1</accession>
<sequence>MNAQDFMSMLFKHWSKFLIMFISVTGVIAYGLFTARPMYLAKSSFLVKPWKDDAARPGMDTNSNSMNLMLSQDELVNTEIQVISGRELAEKVVQSLKIKKIYPDLMKPKSKVANHLDAAVEQFGKHLKVVGIRKSNVVEVTFQHNDPKIAASALNLLVEIFKEKHLALHSDPQSSFIGTQLASFESKLKESEKKLETFQQATRVFSLEEQRSLLLRQRSDLDTAYKMSQNSVSELKNKIVAVKSQLVNLAKSNSRYTPTERDKIVIEAKTKLLDLKLKEQELKRKYNEENPLVVEAKREVDLVSQFLIDQEEGILGKVKTGNPVYQNVEIELFKSEGELNSQSARAEALKNQVRQLDKEIAELDSNEAKLQNLKRQIAINEKNYRTYADKQEEARMSEAMNRLKLSNISIIQPAEVPAKPLNSNRAIKMVVGVIMGLFSGVSCVYLAEMLGQTFSDPESVEKYLEVPVLLTVPYKEV</sequence>
<organism evidence="3 4">
    <name type="scientific">Geomonas silvestris</name>
    <dbReference type="NCBI Taxonomy" id="2740184"/>
    <lineage>
        <taxon>Bacteria</taxon>
        <taxon>Pseudomonadati</taxon>
        <taxon>Thermodesulfobacteriota</taxon>
        <taxon>Desulfuromonadia</taxon>
        <taxon>Geobacterales</taxon>
        <taxon>Geobacteraceae</taxon>
        <taxon>Geomonas</taxon>
    </lineage>
</organism>
<dbReference type="AlphaFoldDB" id="A0A6V8MPT1"/>
<feature type="transmembrane region" description="Helical" evidence="2">
    <location>
        <begin position="14"/>
        <end position="33"/>
    </location>
</feature>
<name>A0A6V8MPT1_9BACT</name>
<keyword evidence="1" id="KW-0175">Coiled coil</keyword>
<dbReference type="PANTHER" id="PTHR32309:SF13">
    <property type="entry name" value="FERRIC ENTEROBACTIN TRANSPORT PROTEIN FEPE"/>
    <property type="match status" value="1"/>
</dbReference>
<keyword evidence="2" id="KW-0472">Membrane</keyword>
<dbReference type="RefSeq" id="WP_183356843.1">
    <property type="nucleotide sequence ID" value="NZ_BLXX01000027.1"/>
</dbReference>
<protein>
    <submittedName>
        <fullName evidence="3">Uncharacterized protein</fullName>
    </submittedName>
</protein>
<feature type="coiled-coil region" evidence="1">
    <location>
        <begin position="339"/>
        <end position="390"/>
    </location>
</feature>
<keyword evidence="2" id="KW-0812">Transmembrane</keyword>